<evidence type="ECO:0000256" key="1">
    <source>
        <dbReference type="PROSITE-ProRule" id="PRU00339"/>
    </source>
</evidence>
<dbReference type="Pfam" id="PF13431">
    <property type="entry name" value="TPR_17"/>
    <property type="match status" value="1"/>
</dbReference>
<dbReference type="PROSITE" id="PS50293">
    <property type="entry name" value="TPR_REGION"/>
    <property type="match status" value="1"/>
</dbReference>
<reference evidence="3 4" key="1">
    <citation type="submission" date="2017-10" db="EMBL/GenBank/DDBJ databases">
        <title>Genomics of the genus Arcobacter.</title>
        <authorList>
            <person name="Perez-Cataluna A."/>
            <person name="Figueras M.J."/>
        </authorList>
    </citation>
    <scope>NUCLEOTIDE SEQUENCE [LARGE SCALE GENOMIC DNA]</scope>
    <source>
        <strain evidence="3 4">DSM 24636</strain>
    </source>
</reference>
<dbReference type="InterPro" id="IPR011990">
    <property type="entry name" value="TPR-like_helical_dom_sf"/>
</dbReference>
<dbReference type="PANTHER" id="PTHR43861">
    <property type="entry name" value="TRANS-ACONITATE 2-METHYLTRANSFERASE-RELATED"/>
    <property type="match status" value="1"/>
</dbReference>
<dbReference type="EMBL" id="PDKO01000001">
    <property type="protein sequence ID" value="RXJ64727.1"/>
    <property type="molecule type" value="Genomic_DNA"/>
</dbReference>
<dbReference type="SUPFAM" id="SSF53335">
    <property type="entry name" value="S-adenosyl-L-methionine-dependent methyltransferases"/>
    <property type="match status" value="1"/>
</dbReference>
<dbReference type="Gene3D" id="1.25.40.10">
    <property type="entry name" value="Tetratricopeptide repeat domain"/>
    <property type="match status" value="1"/>
</dbReference>
<evidence type="ECO:0000259" key="2">
    <source>
        <dbReference type="Pfam" id="PF13847"/>
    </source>
</evidence>
<name>A0A4Q0Y3K3_9BACT</name>
<dbReference type="SUPFAM" id="SSF48452">
    <property type="entry name" value="TPR-like"/>
    <property type="match status" value="1"/>
</dbReference>
<feature type="repeat" description="TPR" evidence="1">
    <location>
        <begin position="22"/>
        <end position="55"/>
    </location>
</feature>
<comment type="caution">
    <text evidence="3">The sequence shown here is derived from an EMBL/GenBank/DDBJ whole genome shotgun (WGS) entry which is preliminary data.</text>
</comment>
<evidence type="ECO:0000313" key="3">
    <source>
        <dbReference type="EMBL" id="RXJ64727.1"/>
    </source>
</evidence>
<keyword evidence="4" id="KW-1185">Reference proteome</keyword>
<dbReference type="AlphaFoldDB" id="A0A4Q0Y3K3"/>
<accession>A0A4Q0Y3K3</accession>
<dbReference type="Gene3D" id="3.40.50.150">
    <property type="entry name" value="Vaccinia Virus protein VP39"/>
    <property type="match status" value="1"/>
</dbReference>
<organism evidence="3 4">
    <name type="scientific">Halarcobacter anaerophilus</name>
    <dbReference type="NCBI Taxonomy" id="877500"/>
    <lineage>
        <taxon>Bacteria</taxon>
        <taxon>Pseudomonadati</taxon>
        <taxon>Campylobacterota</taxon>
        <taxon>Epsilonproteobacteria</taxon>
        <taxon>Campylobacterales</taxon>
        <taxon>Arcobacteraceae</taxon>
        <taxon>Halarcobacter</taxon>
    </lineage>
</organism>
<gene>
    <name evidence="3" type="ORF">CRV06_01865</name>
</gene>
<dbReference type="Pfam" id="PF00515">
    <property type="entry name" value="TPR_1"/>
    <property type="match status" value="1"/>
</dbReference>
<keyword evidence="1" id="KW-0802">TPR repeat</keyword>
<evidence type="ECO:0000313" key="4">
    <source>
        <dbReference type="Proteomes" id="UP000290191"/>
    </source>
</evidence>
<dbReference type="InterPro" id="IPR019734">
    <property type="entry name" value="TPR_rpt"/>
</dbReference>
<dbReference type="CDD" id="cd02440">
    <property type="entry name" value="AdoMet_MTases"/>
    <property type="match status" value="1"/>
</dbReference>
<protein>
    <recommendedName>
        <fullName evidence="2">Methyltransferase domain-containing protein</fullName>
    </recommendedName>
</protein>
<dbReference type="PROSITE" id="PS50005">
    <property type="entry name" value="TPR"/>
    <property type="match status" value="1"/>
</dbReference>
<proteinExistence type="predicted"/>
<dbReference type="Proteomes" id="UP000290191">
    <property type="component" value="Unassembled WGS sequence"/>
</dbReference>
<dbReference type="STRING" id="877500.GCA_000935065_02350"/>
<dbReference type="InterPro" id="IPR025714">
    <property type="entry name" value="Methyltranfer_dom"/>
</dbReference>
<dbReference type="InterPro" id="IPR029063">
    <property type="entry name" value="SAM-dependent_MTases_sf"/>
</dbReference>
<dbReference type="Pfam" id="PF13847">
    <property type="entry name" value="Methyltransf_31"/>
    <property type="match status" value="1"/>
</dbReference>
<feature type="domain" description="Methyltransferase" evidence="2">
    <location>
        <begin position="183"/>
        <end position="299"/>
    </location>
</feature>
<sequence length="347" mass="40711">MKTQPTIKQAFEKDLTYDQNLAIEYHNLGLLYKENKEYEKALVFFKKAIKLNREFYICIYDMAMTYDKLNKFELCFFYLEKAIKINPDFYEALYSMAQYYRKMKNEKKMQEFLQKTLQKRSDHPGANHLLSSLNGESSSYSLEYARDLFDRYADFFEDHLVNTLNYKVPFIIKEKLKSLNPPKNSRILDLGCGTGLLGKTLIEVFPNLVGVDISSNMIKETRKKDIYTELYINDIDTFLLKNEQEFDLIIAPDVFIYITDLQTIFSSVKKSLNHSGYFIFTIEPLMEITTENCQLEKSGRVSHTIKYVKSLCKNNGFEIIENEEITLREENKIGQKGVVFILKAFPE</sequence>
<dbReference type="OrthoDB" id="9791837at2"/>
<dbReference type="SMART" id="SM00028">
    <property type="entry name" value="TPR"/>
    <property type="match status" value="3"/>
</dbReference>
<dbReference type="RefSeq" id="WP_129081100.1">
    <property type="nucleotide sequence ID" value="NZ_CP041070.1"/>
</dbReference>